<sequence>MRCCVDCNKPKSYVGIRCRSCSQSKLWKNSKYREHMSEAHKGNTPTNLNELIAFQKSKEGRKIASKRLKGRTPWNKGLKMVIHSTGNKSKDDYKARRRFKNQIQKAVFERDDYTCQSCGNRGVDLQVDHIQSWADYVELRFSMDNCRTLCARCHYEITFGKPMPSHVKGWGHNFLDRGVLT</sequence>
<protein>
    <recommendedName>
        <fullName evidence="1">HNH nuclease domain-containing protein</fullName>
    </recommendedName>
</protein>
<dbReference type="GO" id="GO:0003676">
    <property type="term" value="F:nucleic acid binding"/>
    <property type="evidence" value="ECO:0007669"/>
    <property type="project" value="InterPro"/>
</dbReference>
<evidence type="ECO:0000259" key="1">
    <source>
        <dbReference type="SMART" id="SM00507"/>
    </source>
</evidence>
<dbReference type="InterPro" id="IPR002711">
    <property type="entry name" value="HNH"/>
</dbReference>
<name>A0A0F9HS91_9ZZZZ</name>
<dbReference type="InterPro" id="IPR003615">
    <property type="entry name" value="HNH_nuc"/>
</dbReference>
<organism evidence="2">
    <name type="scientific">marine sediment metagenome</name>
    <dbReference type="NCBI Taxonomy" id="412755"/>
    <lineage>
        <taxon>unclassified sequences</taxon>
        <taxon>metagenomes</taxon>
        <taxon>ecological metagenomes</taxon>
    </lineage>
</organism>
<proteinExistence type="predicted"/>
<comment type="caution">
    <text evidence="2">The sequence shown here is derived from an EMBL/GenBank/DDBJ whole genome shotgun (WGS) entry which is preliminary data.</text>
</comment>
<dbReference type="AlphaFoldDB" id="A0A0F9HS91"/>
<dbReference type="SMART" id="SM00507">
    <property type="entry name" value="HNHc"/>
    <property type="match status" value="1"/>
</dbReference>
<dbReference type="GO" id="GO:0004519">
    <property type="term" value="F:endonuclease activity"/>
    <property type="evidence" value="ECO:0007669"/>
    <property type="project" value="InterPro"/>
</dbReference>
<dbReference type="CDD" id="cd00085">
    <property type="entry name" value="HNHc"/>
    <property type="match status" value="1"/>
</dbReference>
<dbReference type="EMBL" id="LAZR01014338">
    <property type="protein sequence ID" value="KKM17927.1"/>
    <property type="molecule type" value="Genomic_DNA"/>
</dbReference>
<feature type="domain" description="HNH nuclease" evidence="1">
    <location>
        <begin position="102"/>
        <end position="155"/>
    </location>
</feature>
<evidence type="ECO:0000313" key="2">
    <source>
        <dbReference type="EMBL" id="KKM17927.1"/>
    </source>
</evidence>
<dbReference type="Gene3D" id="1.10.30.50">
    <property type="match status" value="1"/>
</dbReference>
<accession>A0A0F9HS91</accession>
<gene>
    <name evidence="2" type="ORF">LCGC14_1670820</name>
</gene>
<dbReference type="GO" id="GO:0008270">
    <property type="term" value="F:zinc ion binding"/>
    <property type="evidence" value="ECO:0007669"/>
    <property type="project" value="InterPro"/>
</dbReference>
<reference evidence="2" key="1">
    <citation type="journal article" date="2015" name="Nature">
        <title>Complex archaea that bridge the gap between prokaryotes and eukaryotes.</title>
        <authorList>
            <person name="Spang A."/>
            <person name="Saw J.H."/>
            <person name="Jorgensen S.L."/>
            <person name="Zaremba-Niedzwiedzka K."/>
            <person name="Martijn J."/>
            <person name="Lind A.E."/>
            <person name="van Eijk R."/>
            <person name="Schleper C."/>
            <person name="Guy L."/>
            <person name="Ettema T.J."/>
        </authorList>
    </citation>
    <scope>NUCLEOTIDE SEQUENCE</scope>
</reference>
<dbReference type="Pfam" id="PF01844">
    <property type="entry name" value="HNH"/>
    <property type="match status" value="1"/>
</dbReference>